<dbReference type="InterPro" id="IPR012902">
    <property type="entry name" value="N_methyl_site"/>
</dbReference>
<dbReference type="SUPFAM" id="SSF54523">
    <property type="entry name" value="Pili subunits"/>
    <property type="match status" value="1"/>
</dbReference>
<keyword evidence="1" id="KW-0812">Transmembrane</keyword>
<keyword evidence="1" id="KW-1133">Transmembrane helix</keyword>
<protein>
    <submittedName>
        <fullName evidence="2">Type II secretion system protein GspH</fullName>
    </submittedName>
</protein>
<dbReference type="RefSeq" id="WP_099307851.1">
    <property type="nucleotide sequence ID" value="NZ_PDVP01000014.1"/>
</dbReference>
<dbReference type="NCBIfam" id="TIGR02532">
    <property type="entry name" value="IV_pilin_GFxxxE"/>
    <property type="match status" value="1"/>
</dbReference>
<dbReference type="InterPro" id="IPR045584">
    <property type="entry name" value="Pilin-like"/>
</dbReference>
<gene>
    <name evidence="2" type="ORF">CSC94_18475</name>
</gene>
<reference evidence="2 3" key="1">
    <citation type="submission" date="2017-10" db="EMBL/GenBank/DDBJ databases">
        <title>Sedimentibacterium mangrovi gen. nov., sp. nov., a novel member of family Phyllobacteriacea isolated from mangrove sediment.</title>
        <authorList>
            <person name="Liao H."/>
            <person name="Tian Y."/>
        </authorList>
    </citation>
    <scope>NUCLEOTIDE SEQUENCE [LARGE SCALE GENOMIC DNA]</scope>
    <source>
        <strain evidence="2 3">X9-2-2</strain>
    </source>
</reference>
<organism evidence="2 3">
    <name type="scientific">Zhengella mangrovi</name>
    <dbReference type="NCBI Taxonomy" id="1982044"/>
    <lineage>
        <taxon>Bacteria</taxon>
        <taxon>Pseudomonadati</taxon>
        <taxon>Pseudomonadota</taxon>
        <taxon>Alphaproteobacteria</taxon>
        <taxon>Hyphomicrobiales</taxon>
        <taxon>Notoacmeibacteraceae</taxon>
        <taxon>Zhengella</taxon>
    </lineage>
</organism>
<sequence>MPARHARRRGVRGFTMLETVAVMAIIAMLASLTLPRLFGGTSRAELRAVATAMTSLLRESRLLAIRTGHETRMTFDTARRTARLAGSPVEPVTVPGDVAISHEISTRCRQNGAVIEVVFLPDGRSCGSQITLSIEGLRAVIRTNWLVGTSSLDVAGTAKEY</sequence>
<evidence type="ECO:0000313" key="3">
    <source>
        <dbReference type="Proteomes" id="UP000221168"/>
    </source>
</evidence>
<evidence type="ECO:0000313" key="2">
    <source>
        <dbReference type="EMBL" id="PHP65579.1"/>
    </source>
</evidence>
<accession>A0A2G1QJB4</accession>
<dbReference type="EMBL" id="PDVP01000014">
    <property type="protein sequence ID" value="PHP65579.1"/>
    <property type="molecule type" value="Genomic_DNA"/>
</dbReference>
<evidence type="ECO:0000256" key="1">
    <source>
        <dbReference type="SAM" id="Phobius"/>
    </source>
</evidence>
<comment type="caution">
    <text evidence="2">The sequence shown here is derived from an EMBL/GenBank/DDBJ whole genome shotgun (WGS) entry which is preliminary data.</text>
</comment>
<dbReference type="AlphaFoldDB" id="A0A2G1QJB4"/>
<name>A0A2G1QJB4_9HYPH</name>
<dbReference type="Gene3D" id="3.30.700.10">
    <property type="entry name" value="Glycoprotein, Type 4 Pilin"/>
    <property type="match status" value="1"/>
</dbReference>
<feature type="transmembrane region" description="Helical" evidence="1">
    <location>
        <begin position="20"/>
        <end position="38"/>
    </location>
</feature>
<proteinExistence type="predicted"/>
<keyword evidence="1" id="KW-0472">Membrane</keyword>
<dbReference type="OrthoDB" id="8481584at2"/>
<dbReference type="Proteomes" id="UP000221168">
    <property type="component" value="Unassembled WGS sequence"/>
</dbReference>
<dbReference type="Pfam" id="PF07963">
    <property type="entry name" value="N_methyl"/>
    <property type="match status" value="1"/>
</dbReference>
<keyword evidence="3" id="KW-1185">Reference proteome</keyword>